<keyword evidence="2" id="KW-0472">Membrane</keyword>
<dbReference type="Proteomes" id="UP000025227">
    <property type="component" value="Unplaced"/>
</dbReference>
<evidence type="ECO:0000256" key="2">
    <source>
        <dbReference type="SAM" id="Phobius"/>
    </source>
</evidence>
<name>A0A7I5E685_HAECO</name>
<reference evidence="4" key="1">
    <citation type="submission" date="2020-12" db="UniProtKB">
        <authorList>
            <consortium name="WormBaseParasite"/>
        </authorList>
    </citation>
    <scope>IDENTIFICATION</scope>
    <source>
        <strain evidence="4">MHco3</strain>
    </source>
</reference>
<evidence type="ECO:0000313" key="3">
    <source>
        <dbReference type="Proteomes" id="UP000025227"/>
    </source>
</evidence>
<accession>A0A7I5E685</accession>
<proteinExistence type="predicted"/>
<sequence length="196" mass="21845">LLMYSVGRWSTCYSQEFLTSLVLIEAAQAYTVIHTAPNGTVFIAFWLMFLTLSCVAAVVFAGVALSAAAVRSRLLATTFEIVEYELLDNFSCPSDPEWKDIGKVGQKRSPQKVNSKGSRRFTRFTAKTEGDQDPNETKSEDEEVIPKSPKRSSEKETKSLKPGENEDRTQLDSKEDEEATNLKSESKTGRTSKSEK</sequence>
<keyword evidence="2" id="KW-1133">Transmembrane helix</keyword>
<feature type="compositionally biased region" description="Basic and acidic residues" evidence="1">
    <location>
        <begin position="126"/>
        <end position="138"/>
    </location>
</feature>
<feature type="transmembrane region" description="Helical" evidence="2">
    <location>
        <begin position="43"/>
        <end position="65"/>
    </location>
</feature>
<feature type="compositionally biased region" description="Basic and acidic residues" evidence="1">
    <location>
        <begin position="184"/>
        <end position="196"/>
    </location>
</feature>
<feature type="compositionally biased region" description="Basic and acidic residues" evidence="1">
    <location>
        <begin position="151"/>
        <end position="173"/>
    </location>
</feature>
<keyword evidence="2" id="KW-0812">Transmembrane</keyword>
<dbReference type="AlphaFoldDB" id="A0A7I5E685"/>
<feature type="region of interest" description="Disordered" evidence="1">
    <location>
        <begin position="101"/>
        <end position="196"/>
    </location>
</feature>
<evidence type="ECO:0000313" key="4">
    <source>
        <dbReference type="WBParaSite" id="HCON_00024140-00001"/>
    </source>
</evidence>
<evidence type="ECO:0000256" key="1">
    <source>
        <dbReference type="SAM" id="MobiDB-lite"/>
    </source>
</evidence>
<keyword evidence="3" id="KW-1185">Reference proteome</keyword>
<dbReference type="OrthoDB" id="10490813at2759"/>
<dbReference type="WBParaSite" id="HCON_00024140-00001">
    <property type="protein sequence ID" value="HCON_00024140-00001"/>
    <property type="gene ID" value="HCON_00024140"/>
</dbReference>
<organism evidence="3 4">
    <name type="scientific">Haemonchus contortus</name>
    <name type="common">Barber pole worm</name>
    <dbReference type="NCBI Taxonomy" id="6289"/>
    <lineage>
        <taxon>Eukaryota</taxon>
        <taxon>Metazoa</taxon>
        <taxon>Ecdysozoa</taxon>
        <taxon>Nematoda</taxon>
        <taxon>Chromadorea</taxon>
        <taxon>Rhabditida</taxon>
        <taxon>Rhabditina</taxon>
        <taxon>Rhabditomorpha</taxon>
        <taxon>Strongyloidea</taxon>
        <taxon>Trichostrongylidae</taxon>
        <taxon>Haemonchus</taxon>
    </lineage>
</organism>
<protein>
    <submittedName>
        <fullName evidence="4">TRP domain-containing protein</fullName>
    </submittedName>
</protein>